<proteinExistence type="predicted"/>
<dbReference type="InterPro" id="IPR029021">
    <property type="entry name" value="Prot-tyrosine_phosphatase-like"/>
</dbReference>
<comment type="caution">
    <text evidence="4">The sequence shown here is derived from an EMBL/GenBank/DDBJ whole genome shotgun (WGS) entry which is preliminary data.</text>
</comment>
<dbReference type="PANTHER" id="PTHR46653">
    <property type="entry name" value="SPECIFICITY PROTEIN PHOSPHATASE, PUTATIVE-RELATED"/>
    <property type="match status" value="1"/>
</dbReference>
<gene>
    <name evidence="4" type="ORF">BSTOLATCC_MIC53758</name>
</gene>
<dbReference type="InterPro" id="IPR000340">
    <property type="entry name" value="Dual-sp_phosphatase_cat-dom"/>
</dbReference>
<keyword evidence="5" id="KW-1185">Reference proteome</keyword>
<dbReference type="CDD" id="cd14498">
    <property type="entry name" value="DSP"/>
    <property type="match status" value="1"/>
</dbReference>
<protein>
    <submittedName>
        <fullName evidence="4">Uncharacterized protein</fullName>
    </submittedName>
</protein>
<evidence type="ECO:0000259" key="3">
    <source>
        <dbReference type="PROSITE" id="PS50056"/>
    </source>
</evidence>
<evidence type="ECO:0000256" key="1">
    <source>
        <dbReference type="SAM" id="MobiDB-lite"/>
    </source>
</evidence>
<sequence>METTLIGAIKVKDGLFIGDEFAAQDLEFVVANKVTHIINCAARQVPNHWEPIGVRYISFSWLDHDSQVLLDSNDKNISAIYNFIEQALKEGESTLVHSVRGVSRSAAIVSAYLIKRYKWGLNKALEFLYSRRPDLDIKPNFVNQLAAFENRLVRQGEGPRSRNWNDNEKEIEDVEELILRNTFLNSQVGAAVEARPSGDGGPRDPRINWSGKAVDIQPNVKNPIENGYVILKSCIKGSTKEARAPLVSQAAEKPKRKGKKGENNPSSYNSQTLNNEDNLAPKGAKLSQVYAPEETKLTKREYFDMPNNQPIPKKVQITPAGKLTNNFGLKIKEKTADKSSSSKIKRPITAPSKRPQSPKSRARIANPGKDPLIPKVEIGPKISSYDVLKKPGKLK</sequence>
<evidence type="ECO:0000313" key="4">
    <source>
        <dbReference type="EMBL" id="CAG9331694.1"/>
    </source>
</evidence>
<dbReference type="Gene3D" id="3.90.190.10">
    <property type="entry name" value="Protein tyrosine phosphatase superfamily"/>
    <property type="match status" value="1"/>
</dbReference>
<dbReference type="InterPro" id="IPR020422">
    <property type="entry name" value="TYR_PHOSPHATASE_DUAL_dom"/>
</dbReference>
<dbReference type="SMART" id="SM00195">
    <property type="entry name" value="DSPc"/>
    <property type="match status" value="1"/>
</dbReference>
<feature type="region of interest" description="Disordered" evidence="1">
    <location>
        <begin position="241"/>
        <end position="290"/>
    </location>
</feature>
<dbReference type="PANTHER" id="PTHR46653:SF1">
    <property type="entry name" value="SPECIFICITY PROTEIN PHOSPHATASE, PUTATIVE-RELATED"/>
    <property type="match status" value="1"/>
</dbReference>
<dbReference type="PROSITE" id="PS50054">
    <property type="entry name" value="TYR_PHOSPHATASE_DUAL"/>
    <property type="match status" value="1"/>
</dbReference>
<name>A0AAU9K7S0_9CILI</name>
<feature type="compositionally biased region" description="Polar residues" evidence="1">
    <location>
        <begin position="263"/>
        <end position="277"/>
    </location>
</feature>
<dbReference type="EMBL" id="CAJZBQ010000053">
    <property type="protein sequence ID" value="CAG9331694.1"/>
    <property type="molecule type" value="Genomic_DNA"/>
</dbReference>
<feature type="domain" description="Tyrosine specific protein phosphatases" evidence="3">
    <location>
        <begin position="74"/>
        <end position="135"/>
    </location>
</feature>
<evidence type="ECO:0000259" key="2">
    <source>
        <dbReference type="PROSITE" id="PS50054"/>
    </source>
</evidence>
<organism evidence="4 5">
    <name type="scientific">Blepharisma stoltei</name>
    <dbReference type="NCBI Taxonomy" id="1481888"/>
    <lineage>
        <taxon>Eukaryota</taxon>
        <taxon>Sar</taxon>
        <taxon>Alveolata</taxon>
        <taxon>Ciliophora</taxon>
        <taxon>Postciliodesmatophora</taxon>
        <taxon>Heterotrichea</taxon>
        <taxon>Heterotrichida</taxon>
        <taxon>Blepharismidae</taxon>
        <taxon>Blepharisma</taxon>
    </lineage>
</organism>
<dbReference type="SUPFAM" id="SSF52799">
    <property type="entry name" value="(Phosphotyrosine protein) phosphatases II"/>
    <property type="match status" value="1"/>
</dbReference>
<reference evidence="4" key="1">
    <citation type="submission" date="2021-09" db="EMBL/GenBank/DDBJ databases">
        <authorList>
            <consortium name="AG Swart"/>
            <person name="Singh M."/>
            <person name="Singh A."/>
            <person name="Seah K."/>
            <person name="Emmerich C."/>
        </authorList>
    </citation>
    <scope>NUCLEOTIDE SEQUENCE</scope>
    <source>
        <strain evidence="4">ATCC30299</strain>
    </source>
</reference>
<dbReference type="Proteomes" id="UP001162131">
    <property type="component" value="Unassembled WGS sequence"/>
</dbReference>
<dbReference type="AlphaFoldDB" id="A0AAU9K7S0"/>
<dbReference type="Pfam" id="PF00782">
    <property type="entry name" value="DSPc"/>
    <property type="match status" value="1"/>
</dbReference>
<dbReference type="PROSITE" id="PS50056">
    <property type="entry name" value="TYR_PHOSPHATASE_2"/>
    <property type="match status" value="1"/>
</dbReference>
<feature type="domain" description="Tyrosine-protein phosphatase" evidence="2">
    <location>
        <begin position="7"/>
        <end position="154"/>
    </location>
</feature>
<feature type="region of interest" description="Disordered" evidence="1">
    <location>
        <begin position="332"/>
        <end position="376"/>
    </location>
</feature>
<evidence type="ECO:0000313" key="5">
    <source>
        <dbReference type="Proteomes" id="UP001162131"/>
    </source>
</evidence>
<accession>A0AAU9K7S0</accession>
<dbReference type="InterPro" id="IPR000387">
    <property type="entry name" value="Tyr_Pase_dom"/>
</dbReference>